<feature type="region of interest" description="Disordered" evidence="1">
    <location>
        <begin position="73"/>
        <end position="105"/>
    </location>
</feature>
<dbReference type="PANTHER" id="PTHR44329:SF260">
    <property type="entry name" value="PROTEIN KINASE DOMAIN-CONTAINING PROTEIN"/>
    <property type="match status" value="1"/>
</dbReference>
<accession>A0A2K1JZT1</accession>
<dbReference type="GeneID" id="112287753"/>
<dbReference type="InterPro" id="IPR000719">
    <property type="entry name" value="Prot_kinase_dom"/>
</dbReference>
<name>A0A2K1JZT1_PHYPA</name>
<dbReference type="Gramene" id="Pp3c10_20260V3.2">
    <property type="protein sequence ID" value="PAC:32901684.CDS.1"/>
    <property type="gene ID" value="Pp3c10_20260"/>
</dbReference>
<dbReference type="STRING" id="3218.A0A2K1JZT1"/>
<dbReference type="EnsemblPlants" id="Pp3c10_20260V3.3">
    <property type="protein sequence ID" value="PAC:32901685.CDS.1"/>
    <property type="gene ID" value="Pp3c10_20260"/>
</dbReference>
<dbReference type="Proteomes" id="UP000006727">
    <property type="component" value="Chromosome 10"/>
</dbReference>
<dbReference type="OrthoDB" id="4062651at2759"/>
<evidence type="ECO:0000313" key="5">
    <source>
        <dbReference type="Proteomes" id="UP000006727"/>
    </source>
</evidence>
<dbReference type="PANTHER" id="PTHR44329">
    <property type="entry name" value="SERINE/THREONINE-PROTEIN KINASE TNNI3K-RELATED"/>
    <property type="match status" value="1"/>
</dbReference>
<dbReference type="InterPro" id="IPR051681">
    <property type="entry name" value="Ser/Thr_Kinases-Pseudokinases"/>
</dbReference>
<dbReference type="InterPro" id="IPR001245">
    <property type="entry name" value="Ser-Thr/Tyr_kinase_cat_dom"/>
</dbReference>
<reference evidence="3 5" key="1">
    <citation type="journal article" date="2008" name="Science">
        <title>The Physcomitrella genome reveals evolutionary insights into the conquest of land by plants.</title>
        <authorList>
            <person name="Rensing S."/>
            <person name="Lang D."/>
            <person name="Zimmer A."/>
            <person name="Terry A."/>
            <person name="Salamov A."/>
            <person name="Shapiro H."/>
            <person name="Nishiyama T."/>
            <person name="Perroud P.-F."/>
            <person name="Lindquist E."/>
            <person name="Kamisugi Y."/>
            <person name="Tanahashi T."/>
            <person name="Sakakibara K."/>
            <person name="Fujita T."/>
            <person name="Oishi K."/>
            <person name="Shin-I T."/>
            <person name="Kuroki Y."/>
            <person name="Toyoda A."/>
            <person name="Suzuki Y."/>
            <person name="Hashimoto A."/>
            <person name="Yamaguchi K."/>
            <person name="Sugano A."/>
            <person name="Kohara Y."/>
            <person name="Fujiyama A."/>
            <person name="Anterola A."/>
            <person name="Aoki S."/>
            <person name="Ashton N."/>
            <person name="Barbazuk W.B."/>
            <person name="Barker E."/>
            <person name="Bennetzen J."/>
            <person name="Bezanilla M."/>
            <person name="Blankenship R."/>
            <person name="Cho S.H."/>
            <person name="Dutcher S."/>
            <person name="Estelle M."/>
            <person name="Fawcett J.A."/>
            <person name="Gundlach H."/>
            <person name="Hanada K."/>
            <person name="Heyl A."/>
            <person name="Hicks K.A."/>
            <person name="Hugh J."/>
            <person name="Lohr M."/>
            <person name="Mayer K."/>
            <person name="Melkozernov A."/>
            <person name="Murata T."/>
            <person name="Nelson D."/>
            <person name="Pils B."/>
            <person name="Prigge M."/>
            <person name="Reiss B."/>
            <person name="Renner T."/>
            <person name="Rombauts S."/>
            <person name="Rushton P."/>
            <person name="Sanderfoot A."/>
            <person name="Schween G."/>
            <person name="Shiu S.-H."/>
            <person name="Stueber K."/>
            <person name="Theodoulou F.L."/>
            <person name="Tu H."/>
            <person name="Van de Peer Y."/>
            <person name="Verrier P.J."/>
            <person name="Waters E."/>
            <person name="Wood A."/>
            <person name="Yang L."/>
            <person name="Cove D."/>
            <person name="Cuming A."/>
            <person name="Hasebe M."/>
            <person name="Lucas S."/>
            <person name="Mishler D.B."/>
            <person name="Reski R."/>
            <person name="Grigoriev I."/>
            <person name="Quatrano R.S."/>
            <person name="Boore J.L."/>
        </authorList>
    </citation>
    <scope>NUCLEOTIDE SEQUENCE [LARGE SCALE GENOMIC DNA]</scope>
    <source>
        <strain evidence="4 5">cv. Gransden 2004</strain>
    </source>
</reference>
<dbReference type="Gramene" id="Pp3c10_20260V3.3">
    <property type="protein sequence ID" value="PAC:32901685.CDS.1"/>
    <property type="gene ID" value="Pp3c10_20260"/>
</dbReference>
<dbReference type="PROSITE" id="PS50011">
    <property type="entry name" value="PROTEIN_KINASE_DOM"/>
    <property type="match status" value="1"/>
</dbReference>
<dbReference type="EnsemblPlants" id="Pp3c10_20260V3.1">
    <property type="protein sequence ID" value="PAC:32901683.CDS.1"/>
    <property type="gene ID" value="Pp3c10_20260"/>
</dbReference>
<dbReference type="EMBL" id="ABEU02000010">
    <property type="protein sequence ID" value="PNR47028.1"/>
    <property type="molecule type" value="Genomic_DNA"/>
</dbReference>
<evidence type="ECO:0000313" key="3">
    <source>
        <dbReference type="EMBL" id="PNR47028.1"/>
    </source>
</evidence>
<dbReference type="GO" id="GO:0004674">
    <property type="term" value="F:protein serine/threonine kinase activity"/>
    <property type="evidence" value="ECO:0000318"/>
    <property type="project" value="GO_Central"/>
</dbReference>
<dbReference type="PaxDb" id="3218-PP1S67_173V6.1"/>
<reference evidence="3 5" key="2">
    <citation type="journal article" date="2018" name="Plant J.">
        <title>The Physcomitrella patens chromosome-scale assembly reveals moss genome structure and evolution.</title>
        <authorList>
            <person name="Lang D."/>
            <person name="Ullrich K.K."/>
            <person name="Murat F."/>
            <person name="Fuchs J."/>
            <person name="Jenkins J."/>
            <person name="Haas F.B."/>
            <person name="Piednoel M."/>
            <person name="Gundlach H."/>
            <person name="Van Bel M."/>
            <person name="Meyberg R."/>
            <person name="Vives C."/>
            <person name="Morata J."/>
            <person name="Symeonidi A."/>
            <person name="Hiss M."/>
            <person name="Muchero W."/>
            <person name="Kamisugi Y."/>
            <person name="Saleh O."/>
            <person name="Blanc G."/>
            <person name="Decker E.L."/>
            <person name="van Gessel N."/>
            <person name="Grimwood J."/>
            <person name="Hayes R.D."/>
            <person name="Graham S.W."/>
            <person name="Gunter L.E."/>
            <person name="McDaniel S.F."/>
            <person name="Hoernstein S.N.W."/>
            <person name="Larsson A."/>
            <person name="Li F.W."/>
            <person name="Perroud P.F."/>
            <person name="Phillips J."/>
            <person name="Ranjan P."/>
            <person name="Rokshar D.S."/>
            <person name="Rothfels C.J."/>
            <person name="Schneider L."/>
            <person name="Shu S."/>
            <person name="Stevenson D.W."/>
            <person name="Thummler F."/>
            <person name="Tillich M."/>
            <person name="Villarreal Aguilar J.C."/>
            <person name="Widiez T."/>
            <person name="Wong G.K."/>
            <person name="Wymore A."/>
            <person name="Zhang Y."/>
            <person name="Zimmer A.D."/>
            <person name="Quatrano R.S."/>
            <person name="Mayer K.F.X."/>
            <person name="Goodstein D."/>
            <person name="Casacuberta J.M."/>
            <person name="Vandepoele K."/>
            <person name="Reski R."/>
            <person name="Cuming A.C."/>
            <person name="Tuskan G.A."/>
            <person name="Maumus F."/>
            <person name="Salse J."/>
            <person name="Schmutz J."/>
            <person name="Rensing S.A."/>
        </authorList>
    </citation>
    <scope>NUCLEOTIDE SEQUENCE [LARGE SCALE GENOMIC DNA]</scope>
    <source>
        <strain evidence="4 5">cv. Gransden 2004</strain>
    </source>
</reference>
<feature type="domain" description="Protein kinase" evidence="2">
    <location>
        <begin position="416"/>
        <end position="687"/>
    </location>
</feature>
<dbReference type="GO" id="GO:0007165">
    <property type="term" value="P:signal transduction"/>
    <property type="evidence" value="ECO:0000318"/>
    <property type="project" value="GO_Central"/>
</dbReference>
<evidence type="ECO:0000259" key="2">
    <source>
        <dbReference type="PROSITE" id="PS50011"/>
    </source>
</evidence>
<sequence length="718" mass="83160">MEYSEELNSFKMERESVVSSSKPSNLAENLFQSMKTARTLDYGLQLMDDSKMLRRILKSEIYNREYSMRSCSVDKASGAEHVQRTGSKDREKKTGNGEEQSSYAFADSYNGDEEYDYIVEVPEEDDVEVYEDNQSEIWPPPLNSERDLQLLRPPARLEAMQSVEREWVHKLYAAMNDCLFLCSRLKNAQNQVTIYHSQVSHLTKCYFMAEENFQRYQTRIERAVEHPNWAFEQSFRIGSEAMSFCIDSLVQLRHVMHDGEMLATQCCRQDWWRMALTLPCTGPNFPRFRSMSPFAFNIREFVWSLNVVEFAFHIWRNGPPIYTTSLLSSAFSHWATEERHIRYTYLYSLKADEEREASDKRVMCLTLRYIVNATWYNPIEEEPDRYVFEVLMLKLEGPELTPNLAPDSFWIDQYQLELYDTIGQGSLGVVLKCKWFGECVAVKVLTGGIDPVVLEAEAALVAGVQHPNIVKLIGCAYNQERRAGMFVMEVVGRDLRTLIELRNMNFQNRSPPFSLLQSVEIMLQIAEALQYLKDCKLMHKDVRARKVLIRLCEAGEASAPSWEYFHVKLADVGLAKFKLEMLQASSFQTEACRWRAPEVFRDEEMIEKYSWPADVYSFAMTCYEILTGEVPFQGVPLNEVYLKLCAGERPELPAHCPPYIAKYIAKCWASNPNERPEFSEICEHLRHWKCMLLLRKSIPAVQPAGKLTGNIIGKPWES</sequence>
<dbReference type="RefSeq" id="XP_073393160.1">
    <property type="nucleotide sequence ID" value="XM_073537059.1"/>
</dbReference>
<dbReference type="Pfam" id="PF07714">
    <property type="entry name" value="PK_Tyr_Ser-Thr"/>
    <property type="match status" value="1"/>
</dbReference>
<dbReference type="EnsemblPlants" id="Pp3c10_20260V3.2">
    <property type="protein sequence ID" value="PAC:32901684.CDS.1"/>
    <property type="gene ID" value="Pp3c10_20260"/>
</dbReference>
<dbReference type="GO" id="GO:0005524">
    <property type="term" value="F:ATP binding"/>
    <property type="evidence" value="ECO:0007669"/>
    <property type="project" value="InterPro"/>
</dbReference>
<dbReference type="Gene3D" id="3.30.200.20">
    <property type="entry name" value="Phosphorylase Kinase, domain 1"/>
    <property type="match status" value="1"/>
</dbReference>
<gene>
    <name evidence="4" type="primary">LOC112287753</name>
    <name evidence="3" type="ORF">PHYPA_014148</name>
</gene>
<dbReference type="AlphaFoldDB" id="A0A2K1JZT1"/>
<dbReference type="Gene3D" id="1.10.510.10">
    <property type="entry name" value="Transferase(Phosphotransferase) domain 1"/>
    <property type="match status" value="1"/>
</dbReference>
<dbReference type="InterPro" id="IPR011009">
    <property type="entry name" value="Kinase-like_dom_sf"/>
</dbReference>
<keyword evidence="5" id="KW-1185">Reference proteome</keyword>
<protein>
    <recommendedName>
        <fullName evidence="2">Protein kinase domain-containing protein</fullName>
    </recommendedName>
</protein>
<feature type="compositionally biased region" description="Basic and acidic residues" evidence="1">
    <location>
        <begin position="77"/>
        <end position="96"/>
    </location>
</feature>
<proteinExistence type="predicted"/>
<dbReference type="Gramene" id="Pp3c10_20260V3.1">
    <property type="protein sequence ID" value="PAC:32901683.CDS.1"/>
    <property type="gene ID" value="Pp3c10_20260"/>
</dbReference>
<evidence type="ECO:0000256" key="1">
    <source>
        <dbReference type="SAM" id="MobiDB-lite"/>
    </source>
</evidence>
<evidence type="ECO:0000313" key="4">
    <source>
        <dbReference type="EnsemblPlants" id="PAC:32901683.CDS.1"/>
    </source>
</evidence>
<reference evidence="4" key="3">
    <citation type="submission" date="2020-12" db="UniProtKB">
        <authorList>
            <consortium name="EnsemblPlants"/>
        </authorList>
    </citation>
    <scope>IDENTIFICATION</scope>
</reference>
<dbReference type="SUPFAM" id="SSF56112">
    <property type="entry name" value="Protein kinase-like (PK-like)"/>
    <property type="match status" value="1"/>
</dbReference>
<organism evidence="3">
    <name type="scientific">Physcomitrium patens</name>
    <name type="common">Spreading-leaved earth moss</name>
    <name type="synonym">Physcomitrella patens</name>
    <dbReference type="NCBI Taxonomy" id="3218"/>
    <lineage>
        <taxon>Eukaryota</taxon>
        <taxon>Viridiplantae</taxon>
        <taxon>Streptophyta</taxon>
        <taxon>Embryophyta</taxon>
        <taxon>Bryophyta</taxon>
        <taxon>Bryophytina</taxon>
        <taxon>Bryopsida</taxon>
        <taxon>Funariidae</taxon>
        <taxon>Funariales</taxon>
        <taxon>Funariaceae</taxon>
        <taxon>Physcomitrium</taxon>
    </lineage>
</organism>